<dbReference type="Proteomes" id="UP000295814">
    <property type="component" value="Unassembled WGS sequence"/>
</dbReference>
<reference evidence="1 2" key="1">
    <citation type="submission" date="2019-07" db="EMBL/GenBank/DDBJ databases">
        <title>Seonamhaeicola sp. W255 draft genome.</title>
        <authorList>
            <person name="Zhang X.-Y."/>
            <person name="Zhang R."/>
            <person name="Zhong Y.-L."/>
            <person name="Du Z.-J."/>
        </authorList>
    </citation>
    <scope>NUCLEOTIDE SEQUENCE [LARGE SCALE GENOMIC DNA]</scope>
    <source>
        <strain evidence="1 2">W255</strain>
    </source>
</reference>
<keyword evidence="2" id="KW-1185">Reference proteome</keyword>
<proteinExistence type="predicted"/>
<dbReference type="OrthoDB" id="1256438at2"/>
<sequence length="298" mass="34136">MRKLLLFLIFMGHIVPNQSNAQKLKFKEKTVINIAHKANKNFPVVYVPSAKKTKKYNVVFDKKGDTLSYQNQEFIDWKNPILLDSIKAKQNGIRDFTLFGELGPKDGYLEVYFYPFVIEDGFDNDKKKRLMKANKFLSKNKFQIKLSPGQNLGFDYSRFHAGVMTMPFKVYLSSRNSDNSNNVETDAGIGLYLGSLFGTRRYLKLPSEKEYRIYEYGWSINAFAGINKLTIDDKNTLDVNSFQGNLLTSSFGISLGWHYKIFSIFGAFGIDAPLSSNGKDWNFRGKPWLGFGFGFEIL</sequence>
<accession>A0A562YAQ7</accession>
<dbReference type="AlphaFoldDB" id="A0A562YAQ7"/>
<evidence type="ECO:0000313" key="1">
    <source>
        <dbReference type="EMBL" id="TWO31514.1"/>
    </source>
</evidence>
<comment type="caution">
    <text evidence="1">The sequence shown here is derived from an EMBL/GenBank/DDBJ whole genome shotgun (WGS) entry which is preliminary data.</text>
</comment>
<evidence type="ECO:0000313" key="2">
    <source>
        <dbReference type="Proteomes" id="UP000295814"/>
    </source>
</evidence>
<gene>
    <name evidence="1" type="ORF">E1J38_013405</name>
</gene>
<organism evidence="1 2">
    <name type="scientific">Seonamhaeicola sediminis</name>
    <dbReference type="NCBI Taxonomy" id="2528206"/>
    <lineage>
        <taxon>Bacteria</taxon>
        <taxon>Pseudomonadati</taxon>
        <taxon>Bacteroidota</taxon>
        <taxon>Flavobacteriia</taxon>
        <taxon>Flavobacteriales</taxon>
        <taxon>Flavobacteriaceae</taxon>
    </lineage>
</organism>
<name>A0A562YAQ7_9FLAO</name>
<dbReference type="RefSeq" id="WP_133357352.1">
    <property type="nucleotide sequence ID" value="NZ_SMZJ02000011.1"/>
</dbReference>
<dbReference type="EMBL" id="SMZJ02000011">
    <property type="protein sequence ID" value="TWO31514.1"/>
    <property type="molecule type" value="Genomic_DNA"/>
</dbReference>
<protein>
    <submittedName>
        <fullName evidence="1">Uncharacterized protein</fullName>
    </submittedName>
</protein>